<reference evidence="1" key="1">
    <citation type="submission" date="2021-01" db="EMBL/GenBank/DDBJ databases">
        <title>Description of Breznakiella homolactica.</title>
        <authorList>
            <person name="Song Y."/>
            <person name="Brune A."/>
        </authorList>
    </citation>
    <scope>NUCLEOTIDE SEQUENCE</scope>
    <source>
        <strain evidence="1">RmG30</strain>
    </source>
</reference>
<evidence type="ECO:0008006" key="3">
    <source>
        <dbReference type="Google" id="ProtNLM"/>
    </source>
</evidence>
<sequence length="368" mass="40286">METMKIVLYGIVVLLLAGCSSSQRLVEKDTATEFTLSRELREVLYYASLAPNGHNTQMWKVGVSGDGKTLNVYLDSSRLLPVVDPEGRESLISAGAFLENLRQALGAYGFTGDIEIPGTIAVQENPLVASVTVTGGSAETADPEILKVMEIRHTDKSKYLDRPLDAGAVERLEASVPGTLRIYTKGTEEFGALRDLTMEANVIQSSSPAARAELAEWLRFSDDEAARTADGLPAEQLGLSGIVKKLYYLTTDREKAASEKFGKTSINTAEKQLYNCAGFFVVTGGHTPRGYVQAGMDMEAVWLRAAAEGISLHPMSQALEETETREKLPTAIPGGEFFQMVMRAGYVKDYGENNRIRRPLREFVFLEP</sequence>
<accession>A0A7T8BAY6</accession>
<dbReference type="KEGG" id="bhc:JFL75_03425"/>
<protein>
    <recommendedName>
        <fullName evidence="3">Nitroreductase family protein</fullName>
    </recommendedName>
</protein>
<evidence type="ECO:0000313" key="1">
    <source>
        <dbReference type="EMBL" id="QQO09977.1"/>
    </source>
</evidence>
<dbReference type="InterPro" id="IPR000415">
    <property type="entry name" value="Nitroreductase-like"/>
</dbReference>
<dbReference type="EMBL" id="CP067089">
    <property type="protein sequence ID" value="QQO09977.1"/>
    <property type="molecule type" value="Genomic_DNA"/>
</dbReference>
<organism evidence="1 2">
    <name type="scientific">Breznakiella homolactica</name>
    <dbReference type="NCBI Taxonomy" id="2798577"/>
    <lineage>
        <taxon>Bacteria</taxon>
        <taxon>Pseudomonadati</taxon>
        <taxon>Spirochaetota</taxon>
        <taxon>Spirochaetia</taxon>
        <taxon>Spirochaetales</taxon>
        <taxon>Breznakiellaceae</taxon>
        <taxon>Breznakiella</taxon>
    </lineage>
</organism>
<dbReference type="AlphaFoldDB" id="A0A7T8BAY6"/>
<dbReference type="Proteomes" id="UP000595917">
    <property type="component" value="Chromosome"/>
</dbReference>
<dbReference type="Gene3D" id="3.40.109.10">
    <property type="entry name" value="NADH Oxidase"/>
    <property type="match status" value="1"/>
</dbReference>
<gene>
    <name evidence="1" type="ORF">JFL75_03425</name>
</gene>
<dbReference type="RefSeq" id="WP_215627281.1">
    <property type="nucleotide sequence ID" value="NZ_CP067089.2"/>
</dbReference>
<evidence type="ECO:0000313" key="2">
    <source>
        <dbReference type="Proteomes" id="UP000595917"/>
    </source>
</evidence>
<dbReference type="SUPFAM" id="SSF55469">
    <property type="entry name" value="FMN-dependent nitroreductase-like"/>
    <property type="match status" value="1"/>
</dbReference>
<dbReference type="NCBIfam" id="NF047509">
    <property type="entry name" value="Rv3131_FMN_oxido"/>
    <property type="match status" value="1"/>
</dbReference>
<dbReference type="GO" id="GO:0016491">
    <property type="term" value="F:oxidoreductase activity"/>
    <property type="evidence" value="ECO:0007669"/>
    <property type="project" value="InterPro"/>
</dbReference>
<keyword evidence="2" id="KW-1185">Reference proteome</keyword>
<proteinExistence type="predicted"/>
<dbReference type="PROSITE" id="PS51257">
    <property type="entry name" value="PROKAR_LIPOPROTEIN"/>
    <property type="match status" value="1"/>
</dbReference>
<name>A0A7T8BAY6_9SPIR</name>